<dbReference type="SUPFAM" id="SSF54695">
    <property type="entry name" value="POZ domain"/>
    <property type="match status" value="1"/>
</dbReference>
<protein>
    <recommendedName>
        <fullName evidence="1">BTB domain-containing protein</fullName>
    </recommendedName>
</protein>
<organism evidence="2 3">
    <name type="scientific">Cotesia glomerata</name>
    <name type="common">Lepidopteran parasitic wasp</name>
    <name type="synonym">Apanteles glomeratus</name>
    <dbReference type="NCBI Taxonomy" id="32391"/>
    <lineage>
        <taxon>Eukaryota</taxon>
        <taxon>Metazoa</taxon>
        <taxon>Ecdysozoa</taxon>
        <taxon>Arthropoda</taxon>
        <taxon>Hexapoda</taxon>
        <taxon>Insecta</taxon>
        <taxon>Pterygota</taxon>
        <taxon>Neoptera</taxon>
        <taxon>Endopterygota</taxon>
        <taxon>Hymenoptera</taxon>
        <taxon>Apocrita</taxon>
        <taxon>Ichneumonoidea</taxon>
        <taxon>Braconidae</taxon>
        <taxon>Microgastrinae</taxon>
        <taxon>Cotesia</taxon>
    </lineage>
</organism>
<dbReference type="PANTHER" id="PTHR24413">
    <property type="entry name" value="SPECKLE-TYPE POZ PROTEIN"/>
    <property type="match status" value="1"/>
</dbReference>
<dbReference type="InterPro" id="IPR011333">
    <property type="entry name" value="SKP1/BTB/POZ_sf"/>
</dbReference>
<reference evidence="2 3" key="1">
    <citation type="journal article" date="2021" name="J. Hered.">
        <title>A chromosome-level genome assembly of the parasitoid wasp, Cotesia glomerata (Hymenoptera: Braconidae).</title>
        <authorList>
            <person name="Pinto B.J."/>
            <person name="Weis J.J."/>
            <person name="Gamble T."/>
            <person name="Ode P.J."/>
            <person name="Paul R."/>
            <person name="Zaspel J.M."/>
        </authorList>
    </citation>
    <scope>NUCLEOTIDE SEQUENCE [LARGE SCALE GENOMIC DNA]</scope>
    <source>
        <strain evidence="2">CgM1</strain>
    </source>
</reference>
<accession>A0AAV7J424</accession>
<dbReference type="Gene3D" id="3.30.710.10">
    <property type="entry name" value="Potassium Channel Kv1.1, Chain A"/>
    <property type="match status" value="1"/>
</dbReference>
<dbReference type="Proteomes" id="UP000826195">
    <property type="component" value="Unassembled WGS sequence"/>
</dbReference>
<dbReference type="Pfam" id="PF00651">
    <property type="entry name" value="BTB"/>
    <property type="match status" value="1"/>
</dbReference>
<gene>
    <name evidence="2" type="ORF">KQX54_009837</name>
</gene>
<evidence type="ECO:0000313" key="2">
    <source>
        <dbReference type="EMBL" id="KAH0567420.1"/>
    </source>
</evidence>
<dbReference type="PROSITE" id="PS50097">
    <property type="entry name" value="BTB"/>
    <property type="match status" value="1"/>
</dbReference>
<name>A0AAV7J424_COTGL</name>
<evidence type="ECO:0000259" key="1">
    <source>
        <dbReference type="PROSITE" id="PS50097"/>
    </source>
</evidence>
<dbReference type="EMBL" id="JAHXZJ010000001">
    <property type="protein sequence ID" value="KAH0567420.1"/>
    <property type="molecule type" value="Genomic_DNA"/>
</dbReference>
<proteinExistence type="predicted"/>
<dbReference type="InterPro" id="IPR000210">
    <property type="entry name" value="BTB/POZ_dom"/>
</dbReference>
<dbReference type="AlphaFoldDB" id="A0AAV7J424"/>
<comment type="caution">
    <text evidence="2">The sequence shown here is derived from an EMBL/GenBank/DDBJ whole genome shotgun (WGS) entry which is preliminary data.</text>
</comment>
<dbReference type="SMART" id="SM00225">
    <property type="entry name" value="BTB"/>
    <property type="match status" value="1"/>
</dbReference>
<keyword evidence="3" id="KW-1185">Reference proteome</keyword>
<evidence type="ECO:0000313" key="3">
    <source>
        <dbReference type="Proteomes" id="UP000826195"/>
    </source>
</evidence>
<sequence>MESKNKIIKMNNESTYEWNMLISSEKKQLSSNLYEIKSSPGLNFCISAEINSPSTLLKLKIMKTYTKSAIATIELKVADIPPIIKDVSEWKDIVEFDKIQIPFATDDCQKNNWNVCNLTAPDSHVYRIKILCSVIWYGFKDELLSPNLFEDIRKFHGKTEYSDIIICVKDIEISAHIIILASQSPLIAEKILAAESSEDSKDRRIYLEGEYEIDVINELMIFLYHGRLEKAHYDYNIVLQLFHAASDFMFVKLKDVCGVILSNKITVDNVLMLLEIARKYNSIFKKKLEDSKFPHAKYSEVSK</sequence>
<feature type="domain" description="BTB" evidence="1">
    <location>
        <begin position="162"/>
        <end position="232"/>
    </location>
</feature>